<sequence>MKKSNFIIPLSFIVHILIINLTLYAYTPETYLNGYSILYYNLTWLITTYSLNFYPTARRDGFMSNFKSFVILFIIYGLVYFTSFVFFGMYSYKPMYLVLVYLLICFLLTLFRVLFYWAKNLYRTKGYNSVSVVVIGKDKNLQKLRRIFDNPEFGYRYMGYFDNVKSNSPSCLGDIESSFNYIFENNVEEVYCMASKLSKAEIQYLMKIADNSLKRIKIIPDNKELFSRAMSLELYGAVPILNLRASPLDLDYSNLIKRIFDVLFSSMIILFILSWLIPIVFILMKIDSKGPLFFKQQRHGVNRDIFWCYKFRSMTKSTTSDTQMATKNDVRVTRLGRILRNTSIDELPQFFNVLMGDMSVVGPRPHMVVHTQQYESSVDKYLVRHFLKPGITGLAQIQGCRGEIVNRSDIVNRVRYDIFYMEKWSLALDAKIVFLTVYNALKGEERAY</sequence>
<dbReference type="EMBL" id="FOYX01000001">
    <property type="protein sequence ID" value="SFR62059.1"/>
    <property type="molecule type" value="Genomic_DNA"/>
</dbReference>
<organism evidence="9 10">
    <name type="scientific">Maribacter stanieri</name>
    <dbReference type="NCBI Taxonomy" id="440514"/>
    <lineage>
        <taxon>Bacteria</taxon>
        <taxon>Pseudomonadati</taxon>
        <taxon>Bacteroidota</taxon>
        <taxon>Flavobacteriia</taxon>
        <taxon>Flavobacteriales</taxon>
        <taxon>Flavobacteriaceae</taxon>
        <taxon>Maribacter</taxon>
    </lineage>
</organism>
<feature type="transmembrane region" description="Helical" evidence="7">
    <location>
        <begin position="96"/>
        <end position="118"/>
    </location>
</feature>
<protein>
    <submittedName>
        <fullName evidence="9">Putative colanic acid biosysnthesis UDP-glucose lipid carrier transferase</fullName>
    </submittedName>
</protein>
<proteinExistence type="inferred from homology"/>
<dbReference type="Pfam" id="PF02397">
    <property type="entry name" value="Bac_transf"/>
    <property type="match status" value="1"/>
</dbReference>
<keyword evidence="3 9" id="KW-0808">Transferase</keyword>
<dbReference type="InterPro" id="IPR003362">
    <property type="entry name" value="Bact_transf"/>
</dbReference>
<evidence type="ECO:0000256" key="6">
    <source>
        <dbReference type="ARBA" id="ARBA00023136"/>
    </source>
</evidence>
<keyword evidence="6 7" id="KW-0472">Membrane</keyword>
<name>A0A1I6I5V5_9FLAO</name>
<dbReference type="GO" id="GO:0016020">
    <property type="term" value="C:membrane"/>
    <property type="evidence" value="ECO:0007669"/>
    <property type="project" value="UniProtKB-SubCell"/>
</dbReference>
<dbReference type="AlphaFoldDB" id="A0A1I6I5V5"/>
<comment type="subcellular location">
    <subcellularLocation>
        <location evidence="1">Membrane</location>
        <topology evidence="1">Multi-pass membrane protein</topology>
    </subcellularLocation>
</comment>
<evidence type="ECO:0000313" key="9">
    <source>
        <dbReference type="EMBL" id="SFR62059.1"/>
    </source>
</evidence>
<dbReference type="PANTHER" id="PTHR30576">
    <property type="entry name" value="COLANIC BIOSYNTHESIS UDP-GLUCOSE LIPID CARRIER TRANSFERASE"/>
    <property type="match status" value="1"/>
</dbReference>
<reference evidence="10" key="1">
    <citation type="submission" date="2016-10" db="EMBL/GenBank/DDBJ databases">
        <authorList>
            <person name="Varghese N."/>
            <person name="Submissions S."/>
        </authorList>
    </citation>
    <scope>NUCLEOTIDE SEQUENCE [LARGE SCALE GENOMIC DNA]</scope>
    <source>
        <strain evidence="10">DSM 19891</strain>
    </source>
</reference>
<evidence type="ECO:0000313" key="10">
    <source>
        <dbReference type="Proteomes" id="UP000199462"/>
    </source>
</evidence>
<keyword evidence="4 7" id="KW-0812">Transmembrane</keyword>
<feature type="transmembrane region" description="Helical" evidence="7">
    <location>
        <begin position="263"/>
        <end position="284"/>
    </location>
</feature>
<dbReference type="InterPro" id="IPR017475">
    <property type="entry name" value="EPS_sugar_tfrase"/>
</dbReference>
<dbReference type="NCBIfam" id="TIGR03023">
    <property type="entry name" value="WcaJ_sugtrans"/>
    <property type="match status" value="1"/>
</dbReference>
<evidence type="ECO:0000256" key="7">
    <source>
        <dbReference type="SAM" id="Phobius"/>
    </source>
</evidence>
<evidence type="ECO:0000259" key="8">
    <source>
        <dbReference type="Pfam" id="PF02397"/>
    </source>
</evidence>
<dbReference type="PANTHER" id="PTHR30576:SF0">
    <property type="entry name" value="UNDECAPRENYL-PHOSPHATE N-ACETYLGALACTOSAMINYL 1-PHOSPHATE TRANSFERASE-RELATED"/>
    <property type="match status" value="1"/>
</dbReference>
<evidence type="ECO:0000256" key="2">
    <source>
        <dbReference type="ARBA" id="ARBA00006464"/>
    </source>
</evidence>
<dbReference type="GO" id="GO:0016780">
    <property type="term" value="F:phosphotransferase activity, for other substituted phosphate groups"/>
    <property type="evidence" value="ECO:0007669"/>
    <property type="project" value="TreeGrafter"/>
</dbReference>
<dbReference type="NCBIfam" id="TIGR03025">
    <property type="entry name" value="EPS_sugtrans"/>
    <property type="match status" value="1"/>
</dbReference>
<dbReference type="Pfam" id="PF13727">
    <property type="entry name" value="CoA_binding_3"/>
    <property type="match status" value="1"/>
</dbReference>
<dbReference type="STRING" id="440514.SAMN04488010_1157"/>
<dbReference type="InterPro" id="IPR017473">
    <property type="entry name" value="Undecaprenyl-P_gluc_Ptfrase"/>
</dbReference>
<dbReference type="Proteomes" id="UP000199462">
    <property type="component" value="Unassembled WGS sequence"/>
</dbReference>
<feature type="transmembrane region" description="Helical" evidence="7">
    <location>
        <begin position="7"/>
        <end position="26"/>
    </location>
</feature>
<feature type="transmembrane region" description="Helical" evidence="7">
    <location>
        <begin position="38"/>
        <end position="57"/>
    </location>
</feature>
<evidence type="ECO:0000256" key="3">
    <source>
        <dbReference type="ARBA" id="ARBA00022679"/>
    </source>
</evidence>
<keyword evidence="10" id="KW-1185">Reference proteome</keyword>
<gene>
    <name evidence="9" type="ORF">SAMN04488010_1157</name>
</gene>
<dbReference type="RefSeq" id="WP_091902021.1">
    <property type="nucleotide sequence ID" value="NZ_CANMNE010000003.1"/>
</dbReference>
<accession>A0A1I6I5V5</accession>
<comment type="similarity">
    <text evidence="2">Belongs to the bacterial sugar transferase family.</text>
</comment>
<evidence type="ECO:0000256" key="1">
    <source>
        <dbReference type="ARBA" id="ARBA00004141"/>
    </source>
</evidence>
<evidence type="ECO:0000256" key="4">
    <source>
        <dbReference type="ARBA" id="ARBA00022692"/>
    </source>
</evidence>
<keyword evidence="5 7" id="KW-1133">Transmembrane helix</keyword>
<feature type="transmembrane region" description="Helical" evidence="7">
    <location>
        <begin position="69"/>
        <end position="90"/>
    </location>
</feature>
<evidence type="ECO:0000256" key="5">
    <source>
        <dbReference type="ARBA" id="ARBA00022989"/>
    </source>
</evidence>
<feature type="domain" description="Bacterial sugar transferase" evidence="8">
    <location>
        <begin position="257"/>
        <end position="441"/>
    </location>
</feature>